<accession>A0A5J6TD61</accession>
<evidence type="ECO:0000313" key="2">
    <source>
        <dbReference type="Proteomes" id="UP000327569"/>
    </source>
</evidence>
<organism evidence="1 2">
    <name type="scientific">Gordonia phage ASerpRocky</name>
    <dbReference type="NCBI Taxonomy" id="2599841"/>
    <lineage>
        <taxon>Viruses</taxon>
        <taxon>Duplodnaviria</taxon>
        <taxon>Heunggongvirae</taxon>
        <taxon>Uroviricota</taxon>
        <taxon>Caudoviricetes</taxon>
        <taxon>Demosthenesvirus</taxon>
        <taxon>Demosthenesvirus demosthenes</taxon>
    </lineage>
</organism>
<evidence type="ECO:0000313" key="1">
    <source>
        <dbReference type="EMBL" id="QFG08525.1"/>
    </source>
</evidence>
<proteinExistence type="predicted"/>
<protein>
    <submittedName>
        <fullName evidence="1">Uncharacterized protein</fullName>
    </submittedName>
</protein>
<dbReference type="Proteomes" id="UP000327569">
    <property type="component" value="Segment"/>
</dbReference>
<name>A0A5J6TD61_9CAUD</name>
<reference evidence="1 2" key="1">
    <citation type="submission" date="2019-07" db="EMBL/GenBank/DDBJ databases">
        <authorList>
            <person name="Stoner T.H."/>
            <person name="Garlena R.A."/>
            <person name="Russell D.A."/>
            <person name="Pope W.H."/>
            <person name="Jacobs-Sera D."/>
            <person name="Hatfull G.F."/>
        </authorList>
    </citation>
    <scope>NUCLEOTIDE SEQUENCE [LARGE SCALE GENOMIC DNA]</scope>
</reference>
<gene>
    <name evidence="1" type="primary">38</name>
    <name evidence="1" type="ORF">PBI_ASERPROCKY_38</name>
</gene>
<sequence length="52" mass="5833">MKKNQPRIEYCKNCDCLRGGEDSGYPCPEGEHHVWTSTSVLPSPQQGPPLNF</sequence>
<dbReference type="EMBL" id="MN234166">
    <property type="protein sequence ID" value="QFG08525.1"/>
    <property type="molecule type" value="Genomic_DNA"/>
</dbReference>